<dbReference type="eggNOG" id="arCOG00823">
    <property type="taxonomic scope" value="Archaea"/>
</dbReference>
<organism evidence="2 3">
    <name type="scientific">Thermococcus gammatolerans (strain DSM 15229 / JCM 11827 / EJ3)</name>
    <dbReference type="NCBI Taxonomy" id="593117"/>
    <lineage>
        <taxon>Archaea</taxon>
        <taxon>Methanobacteriati</taxon>
        <taxon>Methanobacteriota</taxon>
        <taxon>Thermococci</taxon>
        <taxon>Thermococcales</taxon>
        <taxon>Thermococcaceae</taxon>
        <taxon>Thermococcus</taxon>
    </lineage>
</organism>
<evidence type="ECO:0000259" key="1">
    <source>
        <dbReference type="PROSITE" id="PS51740"/>
    </source>
</evidence>
<dbReference type="PaxDb" id="593117-TGAM_1919"/>
<reference evidence="2 3" key="1">
    <citation type="journal article" date="2007" name="Genome Biol.">
        <title>Genome analysis and genome-wide proteomics of Thermococcus gammatolerans, the most radioresistant organism known amongst the Archaea.</title>
        <authorList>
            <person name="Zivanovic Y."/>
            <person name="Armengaud J."/>
            <person name="Lagorce A."/>
            <person name="Leplat C."/>
            <person name="Guerin P."/>
            <person name="Dutertre M."/>
            <person name="Anthouard V."/>
            <person name="Forterre P."/>
            <person name="Wincker P."/>
            <person name="Confalonieri F."/>
        </authorList>
    </citation>
    <scope>NUCLEOTIDE SEQUENCE [LARGE SCALE GENOMIC DNA]</scope>
    <source>
        <strain evidence="3">DSM 15229 / JCM 11827 / EJ3</strain>
    </source>
</reference>
<dbReference type="SUPFAM" id="SSF89447">
    <property type="entry name" value="AbrB/MazE/MraZ-like"/>
    <property type="match status" value="1"/>
</dbReference>
<dbReference type="Proteomes" id="UP000001488">
    <property type="component" value="Chromosome"/>
</dbReference>
<evidence type="ECO:0000313" key="2">
    <source>
        <dbReference type="EMBL" id="ACS34421.1"/>
    </source>
</evidence>
<dbReference type="EMBL" id="CP001398">
    <property type="protein sequence ID" value="ACS34421.1"/>
    <property type="molecule type" value="Genomic_DNA"/>
</dbReference>
<dbReference type="PATRIC" id="fig|593117.10.peg.1929"/>
<dbReference type="Pfam" id="PF04014">
    <property type="entry name" value="MazE_antitoxin"/>
    <property type="match status" value="1"/>
</dbReference>
<dbReference type="GO" id="GO:0003677">
    <property type="term" value="F:DNA binding"/>
    <property type="evidence" value="ECO:0007669"/>
    <property type="project" value="InterPro"/>
</dbReference>
<dbReference type="NCBIfam" id="TIGR01439">
    <property type="entry name" value="lp_hng_hel_AbrB"/>
    <property type="match status" value="1"/>
</dbReference>
<name>C5A202_THEGJ</name>
<dbReference type="AlphaFoldDB" id="C5A202"/>
<protein>
    <submittedName>
        <fullName evidence="2">Transcription regulator, SpoVT/AbrB family</fullName>
    </submittedName>
</protein>
<dbReference type="STRING" id="593117.TGAM_1919"/>
<dbReference type="KEGG" id="tga:TGAM_1919"/>
<dbReference type="InterPro" id="IPR007159">
    <property type="entry name" value="SpoVT-AbrB_dom"/>
</dbReference>
<accession>C5A202</accession>
<dbReference type="HOGENOM" id="CLU_158484_13_0_2"/>
<keyword evidence="3" id="KW-1185">Reference proteome</keyword>
<evidence type="ECO:0000313" key="3">
    <source>
        <dbReference type="Proteomes" id="UP000001488"/>
    </source>
</evidence>
<sequence>MSKIQQHSMTTEIVKLDKNGRIYLPASLRKKFGTSSFYVEERGDEIVLIPVRKKIRKYYGVFKGENLSAEEIDQLIEEETEQLLRDEL</sequence>
<dbReference type="SMART" id="SM00966">
    <property type="entry name" value="SpoVT_AbrB"/>
    <property type="match status" value="1"/>
</dbReference>
<dbReference type="PROSITE" id="PS51740">
    <property type="entry name" value="SPOVT_ABRB"/>
    <property type="match status" value="1"/>
</dbReference>
<gene>
    <name evidence="2" type="ordered locus">TGAM_1919</name>
</gene>
<proteinExistence type="predicted"/>
<dbReference type="InterPro" id="IPR037914">
    <property type="entry name" value="SpoVT-AbrB_sf"/>
</dbReference>
<feature type="domain" description="SpoVT-AbrB" evidence="1">
    <location>
        <begin position="11"/>
        <end position="53"/>
    </location>
</feature>